<evidence type="ECO:0000256" key="1">
    <source>
        <dbReference type="SAM" id="Phobius"/>
    </source>
</evidence>
<evidence type="ECO:0000313" key="3">
    <source>
        <dbReference type="EMBL" id="HGN89642.1"/>
    </source>
</evidence>
<feature type="transmembrane region" description="Helical" evidence="1">
    <location>
        <begin position="39"/>
        <end position="55"/>
    </location>
</feature>
<sequence>MSEVRSIIITLASSAFFSLILLTMMVARTPWLMDADGLALAWLLLASAPLAHELGHRAAFRKQGVNAVIASPLSFIFSFGGAVRVPEPVDPGKALKGAVAGPLVTIAYTVAALVLSQWFKPVSTVALLLSITVALSGAPRSSDAKYMNLRWRTAFIAVGAVLTAASALNMAYLIKYG</sequence>
<reference evidence="3" key="1">
    <citation type="journal article" date="2020" name="mSystems">
        <title>Genome- and Community-Level Interaction Insights into Carbon Utilization and Element Cycling Functions of Hydrothermarchaeota in Hydrothermal Sediment.</title>
        <authorList>
            <person name="Zhou Z."/>
            <person name="Liu Y."/>
            <person name="Xu W."/>
            <person name="Pan J."/>
            <person name="Luo Z.H."/>
            <person name="Li M."/>
        </authorList>
    </citation>
    <scope>NUCLEOTIDE SEQUENCE [LARGE SCALE GENOMIC DNA]</scope>
    <source>
        <strain evidence="3">SpSt-613</strain>
        <strain evidence="2">SpSt-669</strain>
    </source>
</reference>
<feature type="transmembrane region" description="Helical" evidence="1">
    <location>
        <begin position="151"/>
        <end position="174"/>
    </location>
</feature>
<feature type="transmembrane region" description="Helical" evidence="1">
    <location>
        <begin position="97"/>
        <end position="115"/>
    </location>
</feature>
<dbReference type="AlphaFoldDB" id="A0A7C4E0Z4"/>
<gene>
    <name evidence="3" type="ORF">ENT82_00720</name>
    <name evidence="2" type="ORF">ENU43_00610</name>
</gene>
<organism evidence="3">
    <name type="scientific">Caldiarchaeum subterraneum</name>
    <dbReference type="NCBI Taxonomy" id="311458"/>
    <lineage>
        <taxon>Archaea</taxon>
        <taxon>Nitrososphaerota</taxon>
        <taxon>Candidatus Caldarchaeales</taxon>
        <taxon>Candidatus Caldarchaeaceae</taxon>
        <taxon>Candidatus Caldarchaeum</taxon>
    </lineage>
</organism>
<comment type="caution">
    <text evidence="3">The sequence shown here is derived from an EMBL/GenBank/DDBJ whole genome shotgun (WGS) entry which is preliminary data.</text>
</comment>
<protein>
    <recommendedName>
        <fullName evidence="4">Site-2 protease family protein</fullName>
    </recommendedName>
</protein>
<dbReference type="EMBL" id="DTCM01000007">
    <property type="protein sequence ID" value="HGL40161.1"/>
    <property type="molecule type" value="Genomic_DNA"/>
</dbReference>
<name>A0A7C4E0Z4_CALS0</name>
<dbReference type="EMBL" id="DTAD01000010">
    <property type="protein sequence ID" value="HGN89642.1"/>
    <property type="molecule type" value="Genomic_DNA"/>
</dbReference>
<keyword evidence="1" id="KW-1133">Transmembrane helix</keyword>
<feature type="transmembrane region" description="Helical" evidence="1">
    <location>
        <begin position="67"/>
        <end position="85"/>
    </location>
</feature>
<accession>A0A7C4E0Z4</accession>
<keyword evidence="1" id="KW-0472">Membrane</keyword>
<proteinExistence type="predicted"/>
<feature type="transmembrane region" description="Helical" evidence="1">
    <location>
        <begin position="122"/>
        <end position="139"/>
    </location>
</feature>
<evidence type="ECO:0000313" key="2">
    <source>
        <dbReference type="EMBL" id="HGL40161.1"/>
    </source>
</evidence>
<evidence type="ECO:0008006" key="4">
    <source>
        <dbReference type="Google" id="ProtNLM"/>
    </source>
</evidence>
<feature type="transmembrane region" description="Helical" evidence="1">
    <location>
        <begin position="7"/>
        <end position="27"/>
    </location>
</feature>
<keyword evidence="1" id="KW-0812">Transmembrane</keyword>